<dbReference type="HOGENOM" id="CLU_000445_70_49_6"/>
<dbReference type="PROSITE" id="PS50883">
    <property type="entry name" value="EAL"/>
    <property type="match status" value="1"/>
</dbReference>
<sequence>MGSVFHQLFALKALPGDQREELDRAIARGVLLFSGPLSLLVFVWLLPGLVEARDWFRLATYLLTISVYGTLVLLRGRITARRRMLVLAVTFLAVSSALQLHAGPLSQASSMGPVAIILLVVFGQLRLAVAAGAWLVSLSLAIGLGGWNNAVLEQSDLAMLLSSSAYWGYRSGAMIFLLGNLVIIVTCLVSAYARALRDLEAEEVVLEQRLQARTEDLTRTLQQVRESDARARQLAYQDDLTGLANRHRIEELYAQRREPNSTLSGPHTLALVNLRNFNAFNDSFGFAEGNLLLRQAGARLLEAARPSEVVARLAADEFLVIMPWIHDAADVQQRLEQLGRALDGESYVAGHPVRLQAAIGAARCPDDGEDFTGLYRAAKRAWTRAKAHGGTTTELFNATLDGVGEQRLADLHALRDAIDGGAIALQFQPILDLRHNRIVSAEGLLRWSAPDTGTSRSPGQFLPLAVQDGRMPELNDRNLQQVLELLESWSDQPALGDIALSFNLSAAELLEPASTEALMERVRRQPDVASRLIIELTESDLVADLDALQAVIAELRALGLRIAIDDFGVGYSSLARLHRLSVDIVKLDGSFIIDLETDPQTQDLVRAVIDIAHRLGARVTAEFVRTAAQATLLREMHCDYAQGEYVAMALPTDALEEEVRRYNNSGATAARRTPG</sequence>
<keyword evidence="2" id="KW-0472">Membrane</keyword>
<dbReference type="CDD" id="cd01949">
    <property type="entry name" value="GGDEF"/>
    <property type="match status" value="1"/>
</dbReference>
<dbReference type="InterPro" id="IPR000160">
    <property type="entry name" value="GGDEF_dom"/>
</dbReference>
<evidence type="ECO:0000313" key="6">
    <source>
        <dbReference type="Proteomes" id="UP000029640"/>
    </source>
</evidence>
<name>A0A095XXY1_9GAMM</name>
<dbReference type="CDD" id="cd01948">
    <property type="entry name" value="EAL"/>
    <property type="match status" value="1"/>
</dbReference>
<dbReference type="Pfam" id="PF00563">
    <property type="entry name" value="EAL"/>
    <property type="match status" value="1"/>
</dbReference>
<reference evidence="5 6" key="1">
    <citation type="journal article" date="2014" name="Genome Announc.">
        <title>Genome Sequence of Gammaproteobacterial Pseudohaliea rubra Type Strain DSM 19751, Isolated from Coastal Seawater of the Mediterranean Sea.</title>
        <authorList>
            <person name="Spring S."/>
            <person name="Fiebig A."/>
            <person name="Riedel T."/>
            <person name="Goker M."/>
            <person name="Klenk H.P."/>
        </authorList>
    </citation>
    <scope>NUCLEOTIDE SEQUENCE [LARGE SCALE GENOMIC DNA]</scope>
    <source>
        <strain evidence="5 6">DSM 19751</strain>
    </source>
</reference>
<evidence type="ECO:0000256" key="2">
    <source>
        <dbReference type="SAM" id="Phobius"/>
    </source>
</evidence>
<feature type="transmembrane region" description="Helical" evidence="2">
    <location>
        <begin position="132"/>
        <end position="152"/>
    </location>
</feature>
<keyword evidence="1" id="KW-0175">Coiled coil</keyword>
<accession>A0A095XXY1</accession>
<dbReference type="eggNOG" id="COG5001">
    <property type="taxonomic scope" value="Bacteria"/>
</dbReference>
<dbReference type="Gene3D" id="3.30.70.270">
    <property type="match status" value="1"/>
</dbReference>
<keyword evidence="2" id="KW-0812">Transmembrane</keyword>
<feature type="transmembrane region" description="Helical" evidence="2">
    <location>
        <begin position="172"/>
        <end position="193"/>
    </location>
</feature>
<keyword evidence="2" id="KW-1133">Transmembrane helix</keyword>
<dbReference type="Proteomes" id="UP000029640">
    <property type="component" value="Unassembled WGS sequence"/>
</dbReference>
<keyword evidence="6" id="KW-1185">Reference proteome</keyword>
<feature type="transmembrane region" description="Helical" evidence="2">
    <location>
        <begin position="85"/>
        <end position="102"/>
    </location>
</feature>
<dbReference type="Gene3D" id="3.20.20.450">
    <property type="entry name" value="EAL domain"/>
    <property type="match status" value="1"/>
</dbReference>
<dbReference type="SUPFAM" id="SSF141868">
    <property type="entry name" value="EAL domain-like"/>
    <property type="match status" value="1"/>
</dbReference>
<dbReference type="PROSITE" id="PS50887">
    <property type="entry name" value="GGDEF"/>
    <property type="match status" value="1"/>
</dbReference>
<feature type="transmembrane region" description="Helical" evidence="2">
    <location>
        <begin position="29"/>
        <end position="49"/>
    </location>
</feature>
<proteinExistence type="predicted"/>
<dbReference type="Pfam" id="PF00990">
    <property type="entry name" value="GGDEF"/>
    <property type="match status" value="1"/>
</dbReference>
<dbReference type="PANTHER" id="PTHR33121:SF70">
    <property type="entry name" value="SIGNALING PROTEIN YKOW"/>
    <property type="match status" value="1"/>
</dbReference>
<dbReference type="PANTHER" id="PTHR33121">
    <property type="entry name" value="CYCLIC DI-GMP PHOSPHODIESTERASE PDEF"/>
    <property type="match status" value="1"/>
</dbReference>
<dbReference type="STRING" id="1265313.HRUBRA_00740"/>
<dbReference type="NCBIfam" id="TIGR00254">
    <property type="entry name" value="GGDEF"/>
    <property type="match status" value="1"/>
</dbReference>
<dbReference type="InterPro" id="IPR035919">
    <property type="entry name" value="EAL_sf"/>
</dbReference>
<dbReference type="RefSeq" id="WP_035516311.1">
    <property type="nucleotide sequence ID" value="NZ_KN234764.1"/>
</dbReference>
<feature type="domain" description="EAL" evidence="3">
    <location>
        <begin position="407"/>
        <end position="663"/>
    </location>
</feature>
<dbReference type="AlphaFoldDB" id="A0A095XXY1"/>
<dbReference type="GO" id="GO:0071111">
    <property type="term" value="F:cyclic-guanylate-specific phosphodiesterase activity"/>
    <property type="evidence" value="ECO:0007669"/>
    <property type="project" value="InterPro"/>
</dbReference>
<protein>
    <submittedName>
        <fullName evidence="5">Uncharacterized protein</fullName>
    </submittedName>
</protein>
<feature type="transmembrane region" description="Helical" evidence="2">
    <location>
        <begin position="55"/>
        <end position="73"/>
    </location>
</feature>
<dbReference type="OrthoDB" id="1673646at2"/>
<dbReference type="SUPFAM" id="SSF55073">
    <property type="entry name" value="Nucleotide cyclase"/>
    <property type="match status" value="1"/>
</dbReference>
<dbReference type="InterPro" id="IPR043128">
    <property type="entry name" value="Rev_trsase/Diguanyl_cyclase"/>
</dbReference>
<organism evidence="5 6">
    <name type="scientific">Pseudohaliea rubra DSM 19751</name>
    <dbReference type="NCBI Taxonomy" id="1265313"/>
    <lineage>
        <taxon>Bacteria</taxon>
        <taxon>Pseudomonadati</taxon>
        <taxon>Pseudomonadota</taxon>
        <taxon>Gammaproteobacteria</taxon>
        <taxon>Cellvibrionales</taxon>
        <taxon>Halieaceae</taxon>
        <taxon>Pseudohaliea</taxon>
    </lineage>
</organism>
<evidence type="ECO:0000259" key="3">
    <source>
        <dbReference type="PROSITE" id="PS50883"/>
    </source>
</evidence>
<dbReference type="SMART" id="SM00267">
    <property type="entry name" value="GGDEF"/>
    <property type="match status" value="1"/>
</dbReference>
<dbReference type="InterPro" id="IPR050706">
    <property type="entry name" value="Cyclic-di-GMP_PDE-like"/>
</dbReference>
<evidence type="ECO:0000256" key="1">
    <source>
        <dbReference type="SAM" id="Coils"/>
    </source>
</evidence>
<feature type="domain" description="GGDEF" evidence="4">
    <location>
        <begin position="265"/>
        <end position="398"/>
    </location>
</feature>
<dbReference type="InterPro" id="IPR001633">
    <property type="entry name" value="EAL_dom"/>
</dbReference>
<evidence type="ECO:0000313" key="5">
    <source>
        <dbReference type="EMBL" id="KGE04581.1"/>
    </source>
</evidence>
<dbReference type="SMART" id="SM00052">
    <property type="entry name" value="EAL"/>
    <property type="match status" value="1"/>
</dbReference>
<dbReference type="EMBL" id="AUVB01000023">
    <property type="protein sequence ID" value="KGE04581.1"/>
    <property type="molecule type" value="Genomic_DNA"/>
</dbReference>
<evidence type="ECO:0000259" key="4">
    <source>
        <dbReference type="PROSITE" id="PS50887"/>
    </source>
</evidence>
<comment type="caution">
    <text evidence="5">The sequence shown here is derived from an EMBL/GenBank/DDBJ whole genome shotgun (WGS) entry which is preliminary data.</text>
</comment>
<gene>
    <name evidence="5" type="ORF">HRUBRA_00740</name>
</gene>
<dbReference type="InterPro" id="IPR029787">
    <property type="entry name" value="Nucleotide_cyclase"/>
</dbReference>
<feature type="coiled-coil region" evidence="1">
    <location>
        <begin position="189"/>
        <end position="227"/>
    </location>
</feature>